<dbReference type="EMBL" id="CM018049">
    <property type="protein sequence ID" value="KAA8519354.1"/>
    <property type="molecule type" value="Genomic_DNA"/>
</dbReference>
<evidence type="ECO:0008006" key="13">
    <source>
        <dbReference type="Google" id="ProtNLM"/>
    </source>
</evidence>
<dbReference type="Pfam" id="PF26217">
    <property type="entry name" value="GDPGP1_N"/>
    <property type="match status" value="1"/>
</dbReference>
<evidence type="ECO:0000256" key="2">
    <source>
        <dbReference type="ARBA" id="ARBA00006451"/>
    </source>
</evidence>
<evidence type="ECO:0000259" key="9">
    <source>
        <dbReference type="Pfam" id="PF26216"/>
    </source>
</evidence>
<proteinExistence type="inferred from homology"/>
<sequence>MNQAANASQPTSSRFRRRKGWPATGVRIPIYRFGTESLMDNGFSEGPSYIPEEDQSMLDLLLLAQWEDRMWKGLFRYDVTTSEIKLIGGRRKFLAQLNEQWNKDYLTEPDNNKVCYQGDPFICNWMKHHEELLFCAASGEKADPELIPAAAVPHGAIFVILNASPVEYGHVFVVPGGFNSLHAFLDARSLELVMRFAVEINNSSFRLFYECSTPSASHIYFQACYFPNPLPVELMPVVTFFSEGQGGVQICGVTDYPIKAFMFTSNGNLKVLVQLLAEICYCLREKNISYNLLISDSSKKIFLFPLLQCTLSAWECGGYFLFKSRCDFDHSTEEAMLKCLGAVSLDDEGFQVVKQLCCRVASQLAS</sequence>
<keyword evidence="8" id="KW-0378">Hydrolase</keyword>
<evidence type="ECO:0000256" key="6">
    <source>
        <dbReference type="ARBA" id="ARBA00022695"/>
    </source>
</evidence>
<dbReference type="AlphaFoldDB" id="A0A5J4ZNF2"/>
<evidence type="ECO:0000256" key="3">
    <source>
        <dbReference type="ARBA" id="ARBA00022490"/>
    </source>
</evidence>
<evidence type="ECO:0000256" key="1">
    <source>
        <dbReference type="ARBA" id="ARBA00004496"/>
    </source>
</evidence>
<evidence type="ECO:0000256" key="4">
    <source>
        <dbReference type="ARBA" id="ARBA00022658"/>
    </source>
</evidence>
<dbReference type="GO" id="GO:0005085">
    <property type="term" value="F:guanyl-nucleotide exchange factor activity"/>
    <property type="evidence" value="ECO:0007669"/>
    <property type="project" value="UniProtKB-KW"/>
</dbReference>
<evidence type="ECO:0000313" key="11">
    <source>
        <dbReference type="EMBL" id="KAA8519354.1"/>
    </source>
</evidence>
<dbReference type="InterPro" id="IPR026506">
    <property type="entry name" value="GDPGP"/>
</dbReference>
<protein>
    <recommendedName>
        <fullName evidence="13">GDP-L-galactose phosphorylase 1</fullName>
    </recommendedName>
</protein>
<dbReference type="GO" id="GO:0005737">
    <property type="term" value="C:cytoplasm"/>
    <property type="evidence" value="ECO:0007669"/>
    <property type="project" value="UniProtKB-SubCell"/>
</dbReference>
<dbReference type="InterPro" id="IPR058865">
    <property type="entry name" value="GDPGP1_C"/>
</dbReference>
<dbReference type="InterPro" id="IPR058866">
    <property type="entry name" value="GDPGP1_N"/>
</dbReference>
<evidence type="ECO:0000259" key="10">
    <source>
        <dbReference type="Pfam" id="PF26217"/>
    </source>
</evidence>
<dbReference type="GO" id="GO:0000166">
    <property type="term" value="F:nucleotide binding"/>
    <property type="evidence" value="ECO:0007669"/>
    <property type="project" value="UniProtKB-KW"/>
</dbReference>
<dbReference type="GO" id="GO:0006006">
    <property type="term" value="P:glucose metabolic process"/>
    <property type="evidence" value="ECO:0007669"/>
    <property type="project" value="TreeGrafter"/>
</dbReference>
<dbReference type="OrthoDB" id="417175at2759"/>
<dbReference type="Proteomes" id="UP000325577">
    <property type="component" value="Linkage Group LG6"/>
</dbReference>
<dbReference type="PANTHER" id="PTHR20884">
    <property type="entry name" value="GDP-D-GLUCOSE PHOSPHORYLASE 1"/>
    <property type="match status" value="1"/>
</dbReference>
<feature type="domain" description="GDPGP1-like N-terminal" evidence="10">
    <location>
        <begin position="58"/>
        <end position="224"/>
    </location>
</feature>
<gene>
    <name evidence="11" type="ORF">F0562_013610</name>
</gene>
<name>A0A5J4ZNF2_9ASTE</name>
<organism evidence="11 12">
    <name type="scientific">Nyssa sinensis</name>
    <dbReference type="NCBI Taxonomy" id="561372"/>
    <lineage>
        <taxon>Eukaryota</taxon>
        <taxon>Viridiplantae</taxon>
        <taxon>Streptophyta</taxon>
        <taxon>Embryophyta</taxon>
        <taxon>Tracheophyta</taxon>
        <taxon>Spermatophyta</taxon>
        <taxon>Magnoliopsida</taxon>
        <taxon>eudicotyledons</taxon>
        <taxon>Gunneridae</taxon>
        <taxon>Pentapetalae</taxon>
        <taxon>asterids</taxon>
        <taxon>Cornales</taxon>
        <taxon>Nyssaceae</taxon>
        <taxon>Nyssa</taxon>
    </lineage>
</organism>
<feature type="domain" description="GDPGP1-like C-terminal" evidence="9">
    <location>
        <begin position="231"/>
        <end position="362"/>
    </location>
</feature>
<dbReference type="GO" id="GO:0080048">
    <property type="term" value="F:GDP-D-glucose phosphorylase activity"/>
    <property type="evidence" value="ECO:0007669"/>
    <property type="project" value="InterPro"/>
</dbReference>
<comment type="similarity">
    <text evidence="2">Belongs to the GDPGP1 family.</text>
</comment>
<evidence type="ECO:0000256" key="7">
    <source>
        <dbReference type="ARBA" id="ARBA00022741"/>
    </source>
</evidence>
<dbReference type="GO" id="GO:0016787">
    <property type="term" value="F:hydrolase activity"/>
    <property type="evidence" value="ECO:0007669"/>
    <property type="project" value="UniProtKB-KW"/>
</dbReference>
<keyword evidence="12" id="KW-1185">Reference proteome</keyword>
<evidence type="ECO:0000313" key="12">
    <source>
        <dbReference type="Proteomes" id="UP000325577"/>
    </source>
</evidence>
<accession>A0A5J4ZNF2</accession>
<keyword evidence="7" id="KW-0547">Nucleotide-binding</keyword>
<dbReference type="PANTHER" id="PTHR20884:SF9">
    <property type="entry name" value="OS12G0612100 PROTEIN"/>
    <property type="match status" value="1"/>
</dbReference>
<reference evidence="11 12" key="1">
    <citation type="submission" date="2019-09" db="EMBL/GenBank/DDBJ databases">
        <title>A chromosome-level genome assembly of the Chinese tupelo Nyssa sinensis.</title>
        <authorList>
            <person name="Yang X."/>
            <person name="Kang M."/>
            <person name="Yang Y."/>
            <person name="Xiong H."/>
            <person name="Wang M."/>
            <person name="Zhang Z."/>
            <person name="Wang Z."/>
            <person name="Wu H."/>
            <person name="Ma T."/>
            <person name="Liu J."/>
            <person name="Xi Z."/>
        </authorList>
    </citation>
    <scope>NUCLEOTIDE SEQUENCE [LARGE SCALE GENOMIC DNA]</scope>
    <source>
        <strain evidence="11">J267</strain>
        <tissue evidence="11">Leaf</tissue>
    </source>
</reference>
<comment type="subcellular location">
    <subcellularLocation>
        <location evidence="1">Cytoplasm</location>
    </subcellularLocation>
</comment>
<keyword evidence="4" id="KW-0344">Guanine-nucleotide releasing factor</keyword>
<keyword evidence="3" id="KW-0963">Cytoplasm</keyword>
<keyword evidence="5" id="KW-0808">Transferase</keyword>
<dbReference type="Pfam" id="PF26216">
    <property type="entry name" value="GDPGP1_C"/>
    <property type="match status" value="1"/>
</dbReference>
<evidence type="ECO:0000256" key="5">
    <source>
        <dbReference type="ARBA" id="ARBA00022679"/>
    </source>
</evidence>
<evidence type="ECO:0000256" key="8">
    <source>
        <dbReference type="ARBA" id="ARBA00022801"/>
    </source>
</evidence>
<keyword evidence="6" id="KW-0548">Nucleotidyltransferase</keyword>